<dbReference type="AlphaFoldDB" id="A0AAW7Q8D4"/>
<sequence>MKTKKICFVIMGFGKKTDYSTGNVYDLDKTYQNIILPSVKNAGFECVRADEIQDSSVIDKSMYALLIHADLVIADITTYNPNAIYELGIRHAVKPQTTIIIKEEDGKIPFDLDHSRIFKYKHLGEDIGTDESKRCIIHLTSLIKSTTSTTNVDSPLYEFIKDVIPQKLSKDEYELIINDLAEKEKHIFAIVEKARKHMQESNFSEAKKLWEKASNIIPNDPFFIQQYALSTYKSKEPSERSSLTDAITIINKLNPEENTTDPETLGLTGAIYKRLWLVDNDIEYLKRAILFYEKGFNINDNYYTGENYALCLDMLRQKIDNSEEKIYYKISAKKIREKIIKNLEELIEENEDITDKKWIYATLANCNFSLGNKDNGNKYEKEFFDNYVKAEWEKETYLTSKKQVLELI</sequence>
<dbReference type="RefSeq" id="WP_301369647.1">
    <property type="nucleotide sequence ID" value="NZ_JAQJJF010000007.1"/>
</dbReference>
<accession>A0AAW7Q8D4</accession>
<dbReference type="EMBL" id="JAQJJG010000001">
    <property type="protein sequence ID" value="MDN5122341.1"/>
    <property type="molecule type" value="Genomic_DNA"/>
</dbReference>
<dbReference type="Proteomes" id="UP001170364">
    <property type="component" value="Unassembled WGS sequence"/>
</dbReference>
<evidence type="ECO:0000313" key="1">
    <source>
        <dbReference type="EMBL" id="MDN5122341.1"/>
    </source>
</evidence>
<name>A0AAW7Q8D4_9BACT</name>
<organism evidence="1 2">
    <name type="scientific">Aliarcobacter butzleri</name>
    <dbReference type="NCBI Taxonomy" id="28197"/>
    <lineage>
        <taxon>Bacteria</taxon>
        <taxon>Pseudomonadati</taxon>
        <taxon>Campylobacterota</taxon>
        <taxon>Epsilonproteobacteria</taxon>
        <taxon>Campylobacterales</taxon>
        <taxon>Arcobacteraceae</taxon>
        <taxon>Aliarcobacter</taxon>
    </lineage>
</organism>
<dbReference type="InterPro" id="IPR011990">
    <property type="entry name" value="TPR-like_helical_dom_sf"/>
</dbReference>
<reference evidence="1" key="1">
    <citation type="journal article" date="2023" name="Microorganisms">
        <title>Genomic Characterization of Arcobacter butzleri Strains Isolated from Various Sources in Lithuania.</title>
        <authorList>
            <person name="Uljanovas D."/>
            <person name="Golz G."/>
            <person name="Fleischmann S."/>
            <person name="Kudirkiene E."/>
            <person name="Kasetiene N."/>
            <person name="Grineviciene A."/>
            <person name="Tamuleviciene E."/>
            <person name="Aksomaitiene J."/>
            <person name="Alter T."/>
            <person name="Malakauskas M."/>
        </authorList>
    </citation>
    <scope>NUCLEOTIDE SEQUENCE</scope>
    <source>
        <strain evidence="1">S41</strain>
    </source>
</reference>
<dbReference type="Gene3D" id="1.25.40.10">
    <property type="entry name" value="Tetratricopeptide repeat domain"/>
    <property type="match status" value="1"/>
</dbReference>
<protein>
    <submittedName>
        <fullName evidence="1">TRAFs-binding domain-containing protein</fullName>
    </submittedName>
</protein>
<dbReference type="InterPro" id="IPR046880">
    <property type="entry name" value="TPR-S"/>
</dbReference>
<dbReference type="SUPFAM" id="SSF48452">
    <property type="entry name" value="TPR-like"/>
    <property type="match status" value="1"/>
</dbReference>
<evidence type="ECO:0000313" key="2">
    <source>
        <dbReference type="Proteomes" id="UP001170364"/>
    </source>
</evidence>
<gene>
    <name evidence="1" type="ORF">PJV93_00315</name>
</gene>
<reference evidence="1" key="2">
    <citation type="submission" date="2023-01" db="EMBL/GenBank/DDBJ databases">
        <authorList>
            <person name="Uljanovas D."/>
        </authorList>
    </citation>
    <scope>NUCLEOTIDE SEQUENCE</scope>
    <source>
        <strain evidence="1">S41</strain>
    </source>
</reference>
<dbReference type="Pfam" id="PF20308">
    <property type="entry name" value="TPR-S"/>
    <property type="match status" value="1"/>
</dbReference>
<proteinExistence type="predicted"/>
<comment type="caution">
    <text evidence="1">The sequence shown here is derived from an EMBL/GenBank/DDBJ whole genome shotgun (WGS) entry which is preliminary data.</text>
</comment>